<gene>
    <name evidence="4" type="ORF">RFN29_22210</name>
</gene>
<dbReference type="CDD" id="cd08270">
    <property type="entry name" value="MDR4"/>
    <property type="match status" value="1"/>
</dbReference>
<dbReference type="Gene3D" id="3.40.50.720">
    <property type="entry name" value="NAD(P)-binding Rossmann-like Domain"/>
    <property type="match status" value="1"/>
</dbReference>
<evidence type="ECO:0000313" key="5">
    <source>
        <dbReference type="Proteomes" id="UP001271249"/>
    </source>
</evidence>
<dbReference type="InterPro" id="IPR020843">
    <property type="entry name" value="ER"/>
</dbReference>
<proteinExistence type="predicted"/>
<sequence length="306" mass="31421">MLALAISSDGPDRLKLTQVDEPNCNGNEALVAVHATSLNRGELRLLSIRPDGWIPGQDIVGIVERAAADGSGPTAGTRVAALVDQAGWAEHVAVPTDRLAVLPDAVSLAVAATLPVAGTTALRTLRHGGDLTGQQVLITGASGAVGRFQIQIARQQGGRVTAVAAARHGEDLRRLGAEQVVEAIELAEGPFSLITESVGGESLAHAIERVAPGGTIVMFGSSSGELTPVGFRQFVPGHEGARLQTFAYYTSGSAIGADIASLLALAASGRLETRVALTVPWTDIAQALDALRQRSISGKAVLTIGG</sequence>
<dbReference type="PANTHER" id="PTHR48106:SF18">
    <property type="entry name" value="QUINONE OXIDOREDUCTASE PIG3"/>
    <property type="match status" value="1"/>
</dbReference>
<evidence type="ECO:0000256" key="1">
    <source>
        <dbReference type="ARBA" id="ARBA00022857"/>
    </source>
</evidence>
<dbReference type="EMBL" id="JAVIJC010000025">
    <property type="protein sequence ID" value="MDX8494283.1"/>
    <property type="molecule type" value="Genomic_DNA"/>
</dbReference>
<dbReference type="InterPro" id="IPR013154">
    <property type="entry name" value="ADH-like_N"/>
</dbReference>
<dbReference type="Proteomes" id="UP001271249">
    <property type="component" value="Unassembled WGS sequence"/>
</dbReference>
<evidence type="ECO:0000256" key="2">
    <source>
        <dbReference type="ARBA" id="ARBA00023002"/>
    </source>
</evidence>
<dbReference type="Gene3D" id="3.90.180.10">
    <property type="entry name" value="Medium-chain alcohol dehydrogenases, catalytic domain"/>
    <property type="match status" value="1"/>
</dbReference>
<accession>A0ABU4Z5K9</accession>
<keyword evidence="1" id="KW-0521">NADP</keyword>
<dbReference type="RefSeq" id="WP_320228137.1">
    <property type="nucleotide sequence ID" value="NZ_JAVIJC010000025.1"/>
</dbReference>
<dbReference type="Pfam" id="PF08240">
    <property type="entry name" value="ADH_N"/>
    <property type="match status" value="1"/>
</dbReference>
<dbReference type="SUPFAM" id="SSF51735">
    <property type="entry name" value="NAD(P)-binding Rossmann-fold domains"/>
    <property type="match status" value="1"/>
</dbReference>
<dbReference type="PANTHER" id="PTHR48106">
    <property type="entry name" value="QUINONE OXIDOREDUCTASE PIG3-RELATED"/>
    <property type="match status" value="1"/>
</dbReference>
<organism evidence="4 5">
    <name type="scientific">Mesorhizobium captivum</name>
    <dbReference type="NCBI Taxonomy" id="3072319"/>
    <lineage>
        <taxon>Bacteria</taxon>
        <taxon>Pseudomonadati</taxon>
        <taxon>Pseudomonadota</taxon>
        <taxon>Alphaproteobacteria</taxon>
        <taxon>Hyphomicrobiales</taxon>
        <taxon>Phyllobacteriaceae</taxon>
        <taxon>Mesorhizobium</taxon>
    </lineage>
</organism>
<comment type="caution">
    <text evidence="4">The sequence shown here is derived from an EMBL/GenBank/DDBJ whole genome shotgun (WGS) entry which is preliminary data.</text>
</comment>
<dbReference type="InterPro" id="IPR011032">
    <property type="entry name" value="GroES-like_sf"/>
</dbReference>
<dbReference type="Pfam" id="PF13602">
    <property type="entry name" value="ADH_zinc_N_2"/>
    <property type="match status" value="1"/>
</dbReference>
<dbReference type="SMART" id="SM00829">
    <property type="entry name" value="PKS_ER"/>
    <property type="match status" value="1"/>
</dbReference>
<keyword evidence="5" id="KW-1185">Reference proteome</keyword>
<dbReference type="SUPFAM" id="SSF50129">
    <property type="entry name" value="GroES-like"/>
    <property type="match status" value="1"/>
</dbReference>
<keyword evidence="2" id="KW-0560">Oxidoreductase</keyword>
<reference evidence="4 5" key="1">
    <citation type="submission" date="2023-08" db="EMBL/GenBank/DDBJ databases">
        <title>Implementing the SeqCode for naming new Mesorhizobium species isolated from Vachellia karroo root nodules.</title>
        <authorList>
            <person name="Van Lill M."/>
        </authorList>
    </citation>
    <scope>NUCLEOTIDE SEQUENCE [LARGE SCALE GENOMIC DNA]</scope>
    <source>
        <strain evidence="4 5">VK22B</strain>
    </source>
</reference>
<protein>
    <submittedName>
        <fullName evidence="4">Zinc-binding dehydrogenase</fullName>
    </submittedName>
</protein>
<evidence type="ECO:0000313" key="4">
    <source>
        <dbReference type="EMBL" id="MDX8494283.1"/>
    </source>
</evidence>
<feature type="domain" description="Enoyl reductase (ER)" evidence="3">
    <location>
        <begin position="10"/>
        <end position="302"/>
    </location>
</feature>
<name>A0ABU4Z5K9_9HYPH</name>
<dbReference type="InterPro" id="IPR036291">
    <property type="entry name" value="NAD(P)-bd_dom_sf"/>
</dbReference>
<evidence type="ECO:0000259" key="3">
    <source>
        <dbReference type="SMART" id="SM00829"/>
    </source>
</evidence>